<feature type="domain" description="CHAT" evidence="1">
    <location>
        <begin position="244"/>
        <end position="521"/>
    </location>
</feature>
<accession>A0A8H3DYL9</accession>
<reference evidence="2" key="1">
    <citation type="submission" date="2021-01" db="EMBL/GenBank/DDBJ databases">
        <authorList>
            <person name="Kaushik A."/>
        </authorList>
    </citation>
    <scope>NUCLEOTIDE SEQUENCE</scope>
    <source>
        <strain evidence="2">AG5</strain>
    </source>
</reference>
<gene>
    <name evidence="2" type="ORF">RDB_LOCUS62626</name>
</gene>
<comment type="caution">
    <text evidence="2">The sequence shown here is derived from an EMBL/GenBank/DDBJ whole genome shotgun (WGS) entry which is preliminary data.</text>
</comment>
<dbReference type="EMBL" id="CAJNJQ010001258">
    <property type="protein sequence ID" value="CAE7129370.1"/>
    <property type="molecule type" value="Genomic_DNA"/>
</dbReference>
<name>A0A8H3DYL9_9AGAM</name>
<evidence type="ECO:0000259" key="1">
    <source>
        <dbReference type="Pfam" id="PF12770"/>
    </source>
</evidence>
<dbReference type="Pfam" id="PF12770">
    <property type="entry name" value="CHAT"/>
    <property type="match status" value="1"/>
</dbReference>
<organism evidence="2 3">
    <name type="scientific">Rhizoctonia solani</name>
    <dbReference type="NCBI Taxonomy" id="456999"/>
    <lineage>
        <taxon>Eukaryota</taxon>
        <taxon>Fungi</taxon>
        <taxon>Dikarya</taxon>
        <taxon>Basidiomycota</taxon>
        <taxon>Agaricomycotina</taxon>
        <taxon>Agaricomycetes</taxon>
        <taxon>Cantharellales</taxon>
        <taxon>Ceratobasidiaceae</taxon>
        <taxon>Rhizoctonia</taxon>
    </lineage>
</organism>
<protein>
    <recommendedName>
        <fullName evidence="1">CHAT domain-containing protein</fullName>
    </recommendedName>
</protein>
<dbReference type="Proteomes" id="UP000663827">
    <property type="component" value="Unassembled WGS sequence"/>
</dbReference>
<dbReference type="AlphaFoldDB" id="A0A8H3DYL9"/>
<proteinExistence type="predicted"/>
<sequence>MLSPIEAYQATIDLLPQFIWLGATVDQRYQDLKLIENLAVDAAHAAIVSSNYSLALEWLEHARCIVWNQSLMLRSPLEKLKACHPALACQLQATADQLHNTSLNPRESQAFNRSTTAEEVGQNHRRLAQEYEELIAQARIQPGFEDFLQPMKTNQLTCAARNGPIVVINCHDARCDALLVIPQQLNVTHVPLPNFNSGKAKAARLELQMSVESMRLRERGAERRPMVGAGQEPEFVIGSMLAILWNDVVKPILDNLKYTKNTPTDNLPHITWCPTGAMTFLPLHAAGDYDQPRSRVFDYAISSYTPTITALLETNPHSISQDSRVLAVGQAATPGHARLPGTALELDFMKTHMHGKAKLTQLIDEQATTSAVLDAMDQHDWVHLACHAHQNVNDPKKSGFFLSDGVLDLDGINQRSLKDKGLAFLSACQTAAGDEALPDEAVHLASGMLMAGYSSVIATMWSVSDADAPFVADKVYGQLMKKGMLGNGEAGRALHNAVEGLRAKVGENQFGRWVPFIHIGS</sequence>
<evidence type="ECO:0000313" key="3">
    <source>
        <dbReference type="Proteomes" id="UP000663827"/>
    </source>
</evidence>
<evidence type="ECO:0000313" key="2">
    <source>
        <dbReference type="EMBL" id="CAE7129370.1"/>
    </source>
</evidence>
<dbReference type="InterPro" id="IPR024983">
    <property type="entry name" value="CHAT_dom"/>
</dbReference>